<dbReference type="SUPFAM" id="SSF52540">
    <property type="entry name" value="P-loop containing nucleoside triphosphate hydrolases"/>
    <property type="match status" value="1"/>
</dbReference>
<feature type="repeat" description="TPR" evidence="3">
    <location>
        <begin position="704"/>
        <end position="737"/>
    </location>
</feature>
<sequence>MPKHQRLAILVQLRKAAGVTLTQMAHACGLRGKRAYESVAAWERGEATPRPTIRDQFLLYLAHTLQLASQPATLRAVWAVLVEEWGWEPLQPVDWGLIEQGSLAAPAAHESALPWRTVPEPGPLPAGSLLPFTPYPHFVGRTGELLALANLFRVQAAPAARHSLSGPPTSVILTGPGGIGKTQLAIEFAYRFGRFFPGGVFWLSLASAEAAPGGVALCGTVMNLHPHFERLTLDDQVRLVTQAWAEDTARLLIFDSCEDESLLARWLPQRGGCRVLVTSRRSWWSQREGLALLPLGLLSRSQSVELLRKHCPLGQNRDEELIAIAAELDDLPLALHVAGSYLSSRIDTVTPAQYLADLRQSLAGHEQSHPSLRGQGPRGRSLPAPTGHLNHFEQIVLLSLDRLDRRDPVDGLAYRLLLAAAWFAPGEPIPLDLLRAMLRSSAEQIQFQAAVQRMLDTGLLLPVDAGAAMVRLHRLVAAFLHRLADAREAQIAAEAALLTHVRRLNDACDVPALLRLQIHLRVVTQTALPHGDALAAALAFELSRHLGEIEQFDAALSYNQRSLDLRQRLFGPDSLPASANLHYHALLLDWLGDYPRAYHYHEQALAIRLRWLGPDHPDTATSLLYAGEGAQRMCDYPAAHRYYEQALAIRSRVFGPESPQAAELYNHLSFLLGVLGEFDAALPYAQRAVAIWDAQPQPNRSLQAMAINNLGYLHRVRAEYDLALEYLRRALAIRQEIYATSSYIGMTRNHIGRVYYCQGRYAQALVELEAALAMIEAAVGREHPYTANVLGNLGILAFDMGDTTQAQRQLAEALDIHRRMVGPEHWYVARDLNRLGLLRLSLGDQAAAYRCLRAAWRIRRRIFGALHPDTANSLSHIGMLYLTNGRLSQARLLAIEALRCHQLRLGERHPYTARSLLRMGQVSAALGDQAAARDYMARAIAIYIAVLGPDHPYTRAARQAAGGNL</sequence>
<dbReference type="Gene3D" id="1.25.40.10">
    <property type="entry name" value="Tetratricopeptide repeat domain"/>
    <property type="match status" value="4"/>
</dbReference>
<dbReference type="Proteomes" id="UP000078287">
    <property type="component" value="Unassembled WGS sequence"/>
</dbReference>
<dbReference type="EMBL" id="LWQS01000049">
    <property type="protein sequence ID" value="OAN45986.1"/>
    <property type="molecule type" value="Genomic_DNA"/>
</dbReference>
<organism evidence="4 5">
    <name type="scientific">Chloroflexus islandicus</name>
    <dbReference type="NCBI Taxonomy" id="1707952"/>
    <lineage>
        <taxon>Bacteria</taxon>
        <taxon>Bacillati</taxon>
        <taxon>Chloroflexota</taxon>
        <taxon>Chloroflexia</taxon>
        <taxon>Chloroflexales</taxon>
        <taxon>Chloroflexineae</taxon>
        <taxon>Chloroflexaceae</taxon>
        <taxon>Chloroflexus</taxon>
    </lineage>
</organism>
<dbReference type="STRING" id="1707952.A6A03_01630"/>
<dbReference type="AlphaFoldDB" id="A0A178MBS6"/>
<accession>A0A178MBS6</accession>
<dbReference type="PROSITE" id="PS50005">
    <property type="entry name" value="TPR"/>
    <property type="match status" value="1"/>
</dbReference>
<dbReference type="SUPFAM" id="SSF48452">
    <property type="entry name" value="TPR-like"/>
    <property type="match status" value="3"/>
</dbReference>
<dbReference type="PANTHER" id="PTHR45641">
    <property type="entry name" value="TETRATRICOPEPTIDE REPEAT PROTEIN (AFU_ORTHOLOGUE AFUA_6G03870)"/>
    <property type="match status" value="1"/>
</dbReference>
<dbReference type="PANTHER" id="PTHR45641:SF19">
    <property type="entry name" value="NEPHROCYSTIN-3"/>
    <property type="match status" value="1"/>
</dbReference>
<reference evidence="4 5" key="1">
    <citation type="submission" date="2016-04" db="EMBL/GenBank/DDBJ databases">
        <title>Chloroflexus islandicus sp. nov., a thermophilic filamentous anoxygenic phototrophic bacterium from geyser Strokkur (Iceland).</title>
        <authorList>
            <person name="Gaisin V.A."/>
            <person name="Kalashnikov A.M."/>
            <person name="Sukhacheva M.V."/>
            <person name="Grouzdev D.S."/>
            <person name="Ivanov T.M."/>
            <person name="Kuznetsov B."/>
            <person name="Gorlenko V.M."/>
        </authorList>
    </citation>
    <scope>NUCLEOTIDE SEQUENCE [LARGE SCALE GENOMIC DNA]</scope>
    <source>
        <strain evidence="5">isl-2</strain>
    </source>
</reference>
<dbReference type="InterPro" id="IPR001387">
    <property type="entry name" value="Cro/C1-type_HTH"/>
</dbReference>
<evidence type="ECO:0000256" key="1">
    <source>
        <dbReference type="ARBA" id="ARBA00022737"/>
    </source>
</evidence>
<protein>
    <submittedName>
        <fullName evidence="4">Uncharacterized protein</fullName>
    </submittedName>
</protein>
<dbReference type="CDD" id="cd00093">
    <property type="entry name" value="HTH_XRE"/>
    <property type="match status" value="1"/>
</dbReference>
<dbReference type="SMART" id="SM00028">
    <property type="entry name" value="TPR"/>
    <property type="match status" value="9"/>
</dbReference>
<keyword evidence="2 3" id="KW-0802">TPR repeat</keyword>
<dbReference type="InterPro" id="IPR019734">
    <property type="entry name" value="TPR_rpt"/>
</dbReference>
<dbReference type="RefSeq" id="WP_066786596.1">
    <property type="nucleotide sequence ID" value="NZ_LWQS01000049.1"/>
</dbReference>
<evidence type="ECO:0000256" key="3">
    <source>
        <dbReference type="PROSITE-ProRule" id="PRU00339"/>
    </source>
</evidence>
<keyword evidence="1" id="KW-0677">Repeat</keyword>
<name>A0A178MBS6_9CHLR</name>
<proteinExistence type="predicted"/>
<evidence type="ECO:0000256" key="2">
    <source>
        <dbReference type="ARBA" id="ARBA00022803"/>
    </source>
</evidence>
<dbReference type="Pfam" id="PF13374">
    <property type="entry name" value="TPR_10"/>
    <property type="match status" value="2"/>
</dbReference>
<dbReference type="Pfam" id="PF13424">
    <property type="entry name" value="TPR_12"/>
    <property type="match status" value="4"/>
</dbReference>
<keyword evidence="5" id="KW-1185">Reference proteome</keyword>
<dbReference type="OrthoDB" id="136988at2"/>
<dbReference type="Gene3D" id="3.40.50.300">
    <property type="entry name" value="P-loop containing nucleotide triphosphate hydrolases"/>
    <property type="match status" value="1"/>
</dbReference>
<dbReference type="InterPro" id="IPR027417">
    <property type="entry name" value="P-loop_NTPase"/>
</dbReference>
<comment type="caution">
    <text evidence="4">The sequence shown here is derived from an EMBL/GenBank/DDBJ whole genome shotgun (WGS) entry which is preliminary data.</text>
</comment>
<evidence type="ECO:0000313" key="5">
    <source>
        <dbReference type="Proteomes" id="UP000078287"/>
    </source>
</evidence>
<evidence type="ECO:0000313" key="4">
    <source>
        <dbReference type="EMBL" id="OAN45986.1"/>
    </source>
</evidence>
<dbReference type="InterPro" id="IPR011990">
    <property type="entry name" value="TPR-like_helical_dom_sf"/>
</dbReference>
<gene>
    <name evidence="4" type="ORF">A6A03_01630</name>
</gene>